<dbReference type="GO" id="GO:0080090">
    <property type="term" value="P:regulation of primary metabolic process"/>
    <property type="evidence" value="ECO:0007669"/>
    <property type="project" value="UniProtKB-ARBA"/>
</dbReference>
<dbReference type="InterPro" id="IPR000571">
    <property type="entry name" value="Znf_CCCH"/>
</dbReference>
<comment type="caution">
    <text evidence="8">The sequence shown here is derived from an EMBL/GenBank/DDBJ whole genome shotgun (WGS) entry which is preliminary data.</text>
</comment>
<dbReference type="GO" id="GO:0030154">
    <property type="term" value="P:cell differentiation"/>
    <property type="evidence" value="ECO:0007669"/>
    <property type="project" value="UniProtKB-ARBA"/>
</dbReference>
<keyword evidence="2" id="KW-0677">Repeat</keyword>
<dbReference type="PANTHER" id="PTHR12547">
    <property type="entry name" value="CCCH ZINC FINGER/TIS11-RELATED"/>
    <property type="match status" value="1"/>
</dbReference>
<feature type="domain" description="C3H1-type" evidence="7">
    <location>
        <begin position="134"/>
        <end position="162"/>
    </location>
</feature>
<dbReference type="GO" id="GO:0003730">
    <property type="term" value="F:mRNA 3'-UTR binding"/>
    <property type="evidence" value="ECO:0007669"/>
    <property type="project" value="TreeGrafter"/>
</dbReference>
<evidence type="ECO:0000256" key="6">
    <source>
        <dbReference type="SAM" id="MobiDB-lite"/>
    </source>
</evidence>
<evidence type="ECO:0000256" key="1">
    <source>
        <dbReference type="ARBA" id="ARBA00022723"/>
    </source>
</evidence>
<dbReference type="InterPro" id="IPR045877">
    <property type="entry name" value="ZFP36-like"/>
</dbReference>
<keyword evidence="9" id="KW-1185">Reference proteome</keyword>
<keyword evidence="4 5" id="KW-0862">Zinc</keyword>
<feature type="compositionally biased region" description="Basic and acidic residues" evidence="6">
    <location>
        <begin position="1"/>
        <end position="16"/>
    </location>
</feature>
<accession>A0A2G5V328</accession>
<dbReference type="GO" id="GO:0005829">
    <property type="term" value="C:cytosol"/>
    <property type="evidence" value="ECO:0007669"/>
    <property type="project" value="TreeGrafter"/>
</dbReference>
<dbReference type="InterPro" id="IPR036855">
    <property type="entry name" value="Znf_CCCH_sf"/>
</dbReference>
<dbReference type="Proteomes" id="UP000230233">
    <property type="component" value="Chromosome II"/>
</dbReference>
<feature type="zinc finger region" description="C3H1-type" evidence="5">
    <location>
        <begin position="176"/>
        <end position="204"/>
    </location>
</feature>
<feature type="region of interest" description="Disordered" evidence="6">
    <location>
        <begin position="1"/>
        <end position="62"/>
    </location>
</feature>
<dbReference type="SMART" id="SM00356">
    <property type="entry name" value="ZnF_C3H1"/>
    <property type="match status" value="2"/>
</dbReference>
<feature type="region of interest" description="Disordered" evidence="6">
    <location>
        <begin position="107"/>
        <end position="130"/>
    </location>
</feature>
<evidence type="ECO:0000313" key="9">
    <source>
        <dbReference type="Proteomes" id="UP000230233"/>
    </source>
</evidence>
<proteinExistence type="predicted"/>
<dbReference type="GO" id="GO:0008270">
    <property type="term" value="F:zinc ion binding"/>
    <property type="evidence" value="ECO:0007669"/>
    <property type="project" value="UniProtKB-KW"/>
</dbReference>
<evidence type="ECO:0000256" key="3">
    <source>
        <dbReference type="ARBA" id="ARBA00022771"/>
    </source>
</evidence>
<evidence type="ECO:0000259" key="7">
    <source>
        <dbReference type="PROSITE" id="PS50103"/>
    </source>
</evidence>
<dbReference type="AlphaFoldDB" id="A0A2G5V328"/>
<dbReference type="Pfam" id="PF00642">
    <property type="entry name" value="zf-CCCH"/>
    <property type="match status" value="2"/>
</dbReference>
<sequence length="388" mass="43121">MLHFVSRDIGKSDKRPPSSMSTGSADSGVFSSGIHASSPGHSQRSEESGSQQSGPPSPTTHLNTLLFETANLIAVNEQLRKEIAENKQIQNIQMRALNRMTVTNPADSFGGVPVPNGFPQRAPRGERRMQKPESYKTVICQAWLESKTCNFAENCRFAHGEDELRPSKVEPRQNNKYKTKLCDKYTTTGLCPYGKRCLFIHPDHGPNAYIRADRLYEVSQRHALADLRDHMETQIMSGAAGKNPFVQLPLSMVPEIQQLVAAGRLSPAPDARNISIGNQRNSMRSPTEKMSCEAARPHPSWPLESNAFYLPPETSINNNNPFDSSPSIQPYFVTGSFFFPSYCYSAKQGGVPFPSISHNPQQSDEDAMSTIPGFDHLAEDMARHLELW</sequence>
<reference evidence="9" key="1">
    <citation type="submission" date="2017-10" db="EMBL/GenBank/DDBJ databases">
        <title>Rapid genome shrinkage in a self-fertile nematode reveals novel sperm competition proteins.</title>
        <authorList>
            <person name="Yin D."/>
            <person name="Schwarz E.M."/>
            <person name="Thomas C.G."/>
            <person name="Felde R.L."/>
            <person name="Korf I.F."/>
            <person name="Cutter A.D."/>
            <person name="Schartner C.M."/>
            <person name="Ralston E.J."/>
            <person name="Meyer B.J."/>
            <person name="Haag E.S."/>
        </authorList>
    </citation>
    <scope>NUCLEOTIDE SEQUENCE [LARGE SCALE GENOMIC DNA]</scope>
    <source>
        <strain evidence="9">JU1422</strain>
    </source>
</reference>
<dbReference type="GO" id="GO:0010468">
    <property type="term" value="P:regulation of gene expression"/>
    <property type="evidence" value="ECO:0007669"/>
    <property type="project" value="UniProtKB-ARBA"/>
</dbReference>
<dbReference type="GO" id="GO:0043186">
    <property type="term" value="C:P granule"/>
    <property type="evidence" value="ECO:0007669"/>
    <property type="project" value="UniProtKB-ARBA"/>
</dbReference>
<dbReference type="SUPFAM" id="SSF90229">
    <property type="entry name" value="CCCH zinc finger"/>
    <property type="match status" value="2"/>
</dbReference>
<protein>
    <recommendedName>
        <fullName evidence="7">C3H1-type domain-containing protein</fullName>
    </recommendedName>
</protein>
<gene>
    <name evidence="8" type="primary">Cni-moe-3</name>
    <name evidence="8" type="synonym">Cnig_chr_II.g5962</name>
    <name evidence="8" type="ORF">B9Z55_005962</name>
</gene>
<dbReference type="FunFam" id="4.10.1000.10:FF:000001">
    <property type="entry name" value="zinc finger CCCH domain-containing protein 15-like"/>
    <property type="match status" value="1"/>
</dbReference>
<keyword evidence="3 5" id="KW-0863">Zinc-finger</keyword>
<evidence type="ECO:0000256" key="2">
    <source>
        <dbReference type="ARBA" id="ARBA00022737"/>
    </source>
</evidence>
<evidence type="ECO:0000313" key="8">
    <source>
        <dbReference type="EMBL" id="PIC46193.1"/>
    </source>
</evidence>
<dbReference type="OrthoDB" id="410307at2759"/>
<name>A0A2G5V328_9PELO</name>
<dbReference type="FunFam" id="4.10.1000.10:FF:000018">
    <property type="entry name" value="Zinc finger protein"/>
    <property type="match status" value="1"/>
</dbReference>
<dbReference type="STRING" id="1611254.A0A2G5V328"/>
<feature type="zinc finger region" description="C3H1-type" evidence="5">
    <location>
        <begin position="134"/>
        <end position="162"/>
    </location>
</feature>
<dbReference type="PANTHER" id="PTHR12547:SF71">
    <property type="entry name" value="CCCH-TYPE ZINC FINGER PROTEIN MOE-3-RELATED"/>
    <property type="match status" value="1"/>
</dbReference>
<dbReference type="PROSITE" id="PS50103">
    <property type="entry name" value="ZF_C3H1"/>
    <property type="match status" value="2"/>
</dbReference>
<dbReference type="Gene3D" id="4.10.1000.10">
    <property type="entry name" value="Zinc finger, CCCH-type"/>
    <property type="match status" value="2"/>
</dbReference>
<evidence type="ECO:0000256" key="5">
    <source>
        <dbReference type="PROSITE-ProRule" id="PRU00723"/>
    </source>
</evidence>
<feature type="domain" description="C3H1-type" evidence="7">
    <location>
        <begin position="176"/>
        <end position="204"/>
    </location>
</feature>
<dbReference type="EMBL" id="PDUG01000002">
    <property type="protein sequence ID" value="PIC46193.1"/>
    <property type="molecule type" value="Genomic_DNA"/>
</dbReference>
<organism evidence="8 9">
    <name type="scientific">Caenorhabditis nigoni</name>
    <dbReference type="NCBI Taxonomy" id="1611254"/>
    <lineage>
        <taxon>Eukaryota</taxon>
        <taxon>Metazoa</taxon>
        <taxon>Ecdysozoa</taxon>
        <taxon>Nematoda</taxon>
        <taxon>Chromadorea</taxon>
        <taxon>Rhabditida</taxon>
        <taxon>Rhabditina</taxon>
        <taxon>Rhabditomorpha</taxon>
        <taxon>Rhabditoidea</taxon>
        <taxon>Rhabditidae</taxon>
        <taxon>Peloderinae</taxon>
        <taxon>Caenorhabditis</taxon>
    </lineage>
</organism>
<evidence type="ECO:0000256" key="4">
    <source>
        <dbReference type="ARBA" id="ARBA00022833"/>
    </source>
</evidence>
<keyword evidence="1 5" id="KW-0479">Metal-binding</keyword>